<proteinExistence type="predicted"/>
<name>A0A5P8FLY9_9MICO</name>
<evidence type="ECO:0000256" key="1">
    <source>
        <dbReference type="SAM" id="SignalP"/>
    </source>
</evidence>
<gene>
    <name evidence="3" type="ORF">EEW87_010170</name>
</gene>
<dbReference type="EMBL" id="CP044548">
    <property type="protein sequence ID" value="QFQ30577.2"/>
    <property type="molecule type" value="Genomic_DNA"/>
</dbReference>
<dbReference type="KEGG" id="jme:EEW87_010170"/>
<dbReference type="Proteomes" id="UP000271708">
    <property type="component" value="Chromosome"/>
</dbReference>
<reference evidence="3 4" key="1">
    <citation type="submission" date="2019-09" db="EMBL/GenBank/DDBJ databases">
        <title>Complete Genome Sequence of Janibacter melonis M714 with both human health impact and industrial applications.</title>
        <authorList>
            <person name="Jin M."/>
            <person name="Zhao Q.R."/>
        </authorList>
    </citation>
    <scope>NUCLEOTIDE SEQUENCE [LARGE SCALE GENOMIC DNA]</scope>
    <source>
        <strain evidence="3 4">M714</strain>
    </source>
</reference>
<sequence>MEDAMPRRAHPFARSRTAAALVAAAAALGLGAGAVQALPTHSERVTGAAAPAAPINPPGPYGYYMSLGDSLSMGYQPQTKDQPRAGYNGAVLKAVRATNRNTDIRTFGCSGETSTTFLKGGRCDYGEGSQMARAEAFMKGRTNVRTITLSLGGNDVVPCARSGSVDAECIQKATTTLTTNLAEIVRRLRAAAPNAQIVVLDNYDVFLGEWVKGAAGQETAKQSLIFSHLLTGVVSFAAFEGRADVAKVSTYFHTDSWRPRKSASFGTLPRNVSLICDWTYYCSQGDIHPTDEGYARMATAVVAEL</sequence>
<dbReference type="SUPFAM" id="SSF52266">
    <property type="entry name" value="SGNH hydrolase"/>
    <property type="match status" value="1"/>
</dbReference>
<organism evidence="3 4">
    <name type="scientific">Janibacter melonis</name>
    <dbReference type="NCBI Taxonomy" id="262209"/>
    <lineage>
        <taxon>Bacteria</taxon>
        <taxon>Bacillati</taxon>
        <taxon>Actinomycetota</taxon>
        <taxon>Actinomycetes</taxon>
        <taxon>Micrococcales</taxon>
        <taxon>Intrasporangiaceae</taxon>
        <taxon>Janibacter</taxon>
    </lineage>
</organism>
<dbReference type="Pfam" id="PF13472">
    <property type="entry name" value="Lipase_GDSL_2"/>
    <property type="match status" value="1"/>
</dbReference>
<dbReference type="CDD" id="cd00229">
    <property type="entry name" value="SGNH_hydrolase"/>
    <property type="match status" value="1"/>
</dbReference>
<dbReference type="InterPro" id="IPR036514">
    <property type="entry name" value="SGNH_hydro_sf"/>
</dbReference>
<evidence type="ECO:0000259" key="2">
    <source>
        <dbReference type="Pfam" id="PF13472"/>
    </source>
</evidence>
<feature type="domain" description="SGNH hydrolase-type esterase" evidence="2">
    <location>
        <begin position="67"/>
        <end position="219"/>
    </location>
</feature>
<accession>A0A5P8FLY9</accession>
<dbReference type="AlphaFoldDB" id="A0A5P8FLY9"/>
<evidence type="ECO:0000313" key="3">
    <source>
        <dbReference type="EMBL" id="QFQ30577.2"/>
    </source>
</evidence>
<evidence type="ECO:0000313" key="4">
    <source>
        <dbReference type="Proteomes" id="UP000271708"/>
    </source>
</evidence>
<protein>
    <recommendedName>
        <fullName evidence="2">SGNH hydrolase-type esterase domain-containing protein</fullName>
    </recommendedName>
</protein>
<feature type="signal peptide" evidence="1">
    <location>
        <begin position="1"/>
        <end position="37"/>
    </location>
</feature>
<feature type="chain" id="PRO_5030136322" description="SGNH hydrolase-type esterase domain-containing protein" evidence="1">
    <location>
        <begin position="38"/>
        <end position="305"/>
    </location>
</feature>
<dbReference type="InterPro" id="IPR013830">
    <property type="entry name" value="SGNH_hydro"/>
</dbReference>
<keyword evidence="1" id="KW-0732">Signal</keyword>
<dbReference type="Gene3D" id="3.40.50.1110">
    <property type="entry name" value="SGNH hydrolase"/>
    <property type="match status" value="1"/>
</dbReference>